<protein>
    <submittedName>
        <fullName evidence="3">WSN domain-containing protein</fullName>
    </submittedName>
</protein>
<keyword evidence="1" id="KW-0732">Signal</keyword>
<feature type="signal peptide" evidence="1">
    <location>
        <begin position="1"/>
        <end position="21"/>
    </location>
</feature>
<dbReference type="Proteomes" id="UP000492821">
    <property type="component" value="Unassembled WGS sequence"/>
</dbReference>
<feature type="chain" id="PRO_5029006175" evidence="1">
    <location>
        <begin position="22"/>
        <end position="340"/>
    </location>
</feature>
<name>A0A7E4W9N0_PANRE</name>
<keyword evidence="2" id="KW-1185">Reference proteome</keyword>
<reference evidence="3" key="2">
    <citation type="submission" date="2020-10" db="UniProtKB">
        <authorList>
            <consortium name="WormBaseParasite"/>
        </authorList>
    </citation>
    <scope>IDENTIFICATION</scope>
</reference>
<sequence length="340" mass="38089">MTVFCFLVFGFIFLGSNVINAQLLTTAPTISTLTGTSINTSVITMRPDEDALRQLRDSLPANAQQQIDAIRNNIFLSLGQQNQQIADVVDSLGSYALASYNHIQAALTQRLANITVHLQGLPDGPTKAFIQNREAIFNNTALSMFDFQNRLQGILPTFNALNETNRLEVYNFLQYHVLTGNFTVDEDLMRLPAVVLNDEIRTKLMNLALYDPNSTPMKTFVSLLPAAQQETFNSILTNVNYRKSAIQSKLQALVASWGPAYEMAFNNTIAQQYELLELMLFLEPGLTEPYKTFISQKINLMNNMSITATSESQQFQTLATAFQNALTPMNNFINNYINAR</sequence>
<evidence type="ECO:0000313" key="3">
    <source>
        <dbReference type="WBParaSite" id="Pan_g8588.t1"/>
    </source>
</evidence>
<evidence type="ECO:0000313" key="2">
    <source>
        <dbReference type="Proteomes" id="UP000492821"/>
    </source>
</evidence>
<evidence type="ECO:0000256" key="1">
    <source>
        <dbReference type="SAM" id="SignalP"/>
    </source>
</evidence>
<proteinExistence type="predicted"/>
<reference evidence="2" key="1">
    <citation type="journal article" date="2013" name="Genetics">
        <title>The draft genome and transcriptome of Panagrellus redivivus are shaped by the harsh demands of a free-living lifestyle.</title>
        <authorList>
            <person name="Srinivasan J."/>
            <person name="Dillman A.R."/>
            <person name="Macchietto M.G."/>
            <person name="Heikkinen L."/>
            <person name="Lakso M."/>
            <person name="Fracchia K.M."/>
            <person name="Antoshechkin I."/>
            <person name="Mortazavi A."/>
            <person name="Wong G."/>
            <person name="Sternberg P.W."/>
        </authorList>
    </citation>
    <scope>NUCLEOTIDE SEQUENCE [LARGE SCALE GENOMIC DNA]</scope>
    <source>
        <strain evidence="2">MT8872</strain>
    </source>
</reference>
<dbReference type="WBParaSite" id="Pan_g8588.t1">
    <property type="protein sequence ID" value="Pan_g8588.t1"/>
    <property type="gene ID" value="Pan_g8588"/>
</dbReference>
<accession>A0A7E4W9N0</accession>
<dbReference type="AlphaFoldDB" id="A0A7E4W9N0"/>
<organism evidence="2 3">
    <name type="scientific">Panagrellus redivivus</name>
    <name type="common">Microworm</name>
    <dbReference type="NCBI Taxonomy" id="6233"/>
    <lineage>
        <taxon>Eukaryota</taxon>
        <taxon>Metazoa</taxon>
        <taxon>Ecdysozoa</taxon>
        <taxon>Nematoda</taxon>
        <taxon>Chromadorea</taxon>
        <taxon>Rhabditida</taxon>
        <taxon>Tylenchina</taxon>
        <taxon>Panagrolaimomorpha</taxon>
        <taxon>Panagrolaimoidea</taxon>
        <taxon>Panagrolaimidae</taxon>
        <taxon>Panagrellus</taxon>
    </lineage>
</organism>